<dbReference type="AlphaFoldDB" id="A0A410P6R3"/>
<dbReference type="PANTHER" id="PTHR35812:SF1">
    <property type="entry name" value="LIPOPROTEIN"/>
    <property type="match status" value="1"/>
</dbReference>
<evidence type="ECO:0000313" key="2">
    <source>
        <dbReference type="EMBL" id="QAT17879.1"/>
    </source>
</evidence>
<name>A0A410P6R3_VELA1</name>
<evidence type="ECO:0000313" key="3">
    <source>
        <dbReference type="Proteomes" id="UP000287243"/>
    </source>
</evidence>
<dbReference type="Pfam" id="PF07603">
    <property type="entry name" value="Lcl_C"/>
    <property type="match status" value="1"/>
</dbReference>
<keyword evidence="3" id="KW-1185">Reference proteome</keyword>
<dbReference type="OrthoDB" id="9813883at2"/>
<dbReference type="Proteomes" id="UP000287243">
    <property type="component" value="Chromosome"/>
</dbReference>
<sequence length="184" mass="20933">MQLHLKHRKASRIIKRVTEITSNGGLPKTGQYMVYVMGDDGYYQKGYPIGGGQRFIDNGDGTIIDMATGLMWIKDPQAAGLGSSMYWYDAINACENLDFAGHDDWRMPNINELLSIVDHSRYDPAFDPMYFIPFPDTWTPNWSSTVCAPWLDGAWCMYPYDGYKTVWSRVSDMCFVRPVRGGQS</sequence>
<accession>A0A410P6R3</accession>
<dbReference type="PANTHER" id="PTHR35812">
    <property type="entry name" value="LIPOPROTEIN"/>
    <property type="match status" value="1"/>
</dbReference>
<feature type="domain" description="Lcl C-terminal" evidence="1">
    <location>
        <begin position="61"/>
        <end position="180"/>
    </location>
</feature>
<reference evidence="2 3" key="1">
    <citation type="submission" date="2017-01" db="EMBL/GenBank/DDBJ databases">
        <title>First insights into the biology of 'candidatus Vampirococcus archaeovorus'.</title>
        <authorList>
            <person name="Kizina J."/>
            <person name="Jordan S."/>
            <person name="Stueber K."/>
            <person name="Reinhardt R."/>
            <person name="Harder J."/>
        </authorList>
    </citation>
    <scope>NUCLEOTIDE SEQUENCE [LARGE SCALE GENOMIC DNA]</scope>
    <source>
        <strain evidence="2 3">LiM</strain>
    </source>
</reference>
<dbReference type="KEGG" id="vai:BU251_09160"/>
<dbReference type="EMBL" id="CP019384">
    <property type="protein sequence ID" value="QAT17879.1"/>
    <property type="molecule type" value="Genomic_DNA"/>
</dbReference>
<protein>
    <recommendedName>
        <fullName evidence="1">Lcl C-terminal domain-containing protein</fullName>
    </recommendedName>
</protein>
<proteinExistence type="predicted"/>
<evidence type="ECO:0000259" key="1">
    <source>
        <dbReference type="Pfam" id="PF07603"/>
    </source>
</evidence>
<organism evidence="2 3">
    <name type="scientific">Velamenicoccus archaeovorus</name>
    <dbReference type="NCBI Taxonomy" id="1930593"/>
    <lineage>
        <taxon>Bacteria</taxon>
        <taxon>Pseudomonadati</taxon>
        <taxon>Candidatus Omnitrophota</taxon>
        <taxon>Candidatus Velamenicoccus</taxon>
    </lineage>
</organism>
<gene>
    <name evidence="2" type="ORF">BU251_09160</name>
</gene>
<dbReference type="RefSeq" id="WP_128700844.1">
    <property type="nucleotide sequence ID" value="NZ_CP019384.1"/>
</dbReference>
<dbReference type="InterPro" id="IPR011460">
    <property type="entry name" value="Lcl_C"/>
</dbReference>